<dbReference type="RefSeq" id="WP_341403847.1">
    <property type="nucleotide sequence ID" value="NZ_JBBUKT010000002.1"/>
</dbReference>
<keyword evidence="1" id="KW-0812">Transmembrane</keyword>
<name>A0ABU9ARJ7_9BACT</name>
<reference evidence="2 3" key="1">
    <citation type="submission" date="2024-04" db="EMBL/GenBank/DDBJ databases">
        <title>Luteolibacter sp. isolated from soil.</title>
        <authorList>
            <person name="An J."/>
        </authorList>
    </citation>
    <scope>NUCLEOTIDE SEQUENCE [LARGE SCALE GENOMIC DNA]</scope>
    <source>
        <strain evidence="2 3">Y139</strain>
    </source>
</reference>
<evidence type="ECO:0000256" key="1">
    <source>
        <dbReference type="SAM" id="Phobius"/>
    </source>
</evidence>
<gene>
    <name evidence="2" type="ORF">WKV53_07575</name>
</gene>
<dbReference type="Proteomes" id="UP001371305">
    <property type="component" value="Unassembled WGS sequence"/>
</dbReference>
<evidence type="ECO:0000313" key="2">
    <source>
        <dbReference type="EMBL" id="MEK7950349.1"/>
    </source>
</evidence>
<keyword evidence="3" id="KW-1185">Reference proteome</keyword>
<feature type="transmembrane region" description="Helical" evidence="1">
    <location>
        <begin position="53"/>
        <end position="74"/>
    </location>
</feature>
<protein>
    <recommendedName>
        <fullName evidence="4">Anti-sigma factor</fullName>
    </recommendedName>
</protein>
<organism evidence="2 3">
    <name type="scientific">Luteolibacter soli</name>
    <dbReference type="NCBI Taxonomy" id="3135280"/>
    <lineage>
        <taxon>Bacteria</taxon>
        <taxon>Pseudomonadati</taxon>
        <taxon>Verrucomicrobiota</taxon>
        <taxon>Verrucomicrobiia</taxon>
        <taxon>Verrucomicrobiales</taxon>
        <taxon>Verrucomicrobiaceae</taxon>
        <taxon>Luteolibacter</taxon>
    </lineage>
</organism>
<evidence type="ECO:0000313" key="3">
    <source>
        <dbReference type="Proteomes" id="UP001371305"/>
    </source>
</evidence>
<evidence type="ECO:0008006" key="4">
    <source>
        <dbReference type="Google" id="ProtNLM"/>
    </source>
</evidence>
<keyword evidence="1" id="KW-1133">Transmembrane helix</keyword>
<keyword evidence="1" id="KW-0472">Membrane</keyword>
<proteinExistence type="predicted"/>
<accession>A0ABU9ARJ7</accession>
<dbReference type="EMBL" id="JBBUKT010000002">
    <property type="protein sequence ID" value="MEK7950349.1"/>
    <property type="molecule type" value="Genomic_DNA"/>
</dbReference>
<sequence length="167" mass="17823">MESPEDIEKALARLMPSAISERGQRSMNDLIDSLAAGETVAVELPPAKKSSRLAWFGFGGIGATAAAVALALSLPQGDPGVGSRAVVVNAPVKEASAAKSDVVLIGSSEVVEDAVPEDWMSETDGVPHRAWRVRVVDQERVRDVETGYEVLVSRPREEVRLMPVTSF</sequence>
<comment type="caution">
    <text evidence="2">The sequence shown here is derived from an EMBL/GenBank/DDBJ whole genome shotgun (WGS) entry which is preliminary data.</text>
</comment>